<evidence type="ECO:0000256" key="10">
    <source>
        <dbReference type="SAM" id="Phobius"/>
    </source>
</evidence>
<evidence type="ECO:0000256" key="3">
    <source>
        <dbReference type="ARBA" id="ARBA00022737"/>
    </source>
</evidence>
<reference evidence="15" key="2">
    <citation type="submission" date="2023-11" db="UniProtKB">
        <authorList>
            <consortium name="WormBaseParasite"/>
        </authorList>
    </citation>
    <scope>IDENTIFICATION</scope>
</reference>
<evidence type="ECO:0008006" key="16">
    <source>
        <dbReference type="Google" id="ProtNLM"/>
    </source>
</evidence>
<dbReference type="PANTHER" id="PTHR46877">
    <property type="entry name" value="EPH RECEPTOR A5"/>
    <property type="match status" value="1"/>
</dbReference>
<dbReference type="InterPro" id="IPR050449">
    <property type="entry name" value="Ephrin_rcpt_TKs"/>
</dbReference>
<feature type="domain" description="Eph LBD" evidence="13">
    <location>
        <begin position="1"/>
        <end position="105"/>
    </location>
</feature>
<dbReference type="PROSITE" id="PS50011">
    <property type="entry name" value="PROTEIN_KINASE_DOM"/>
    <property type="match status" value="1"/>
</dbReference>
<evidence type="ECO:0000259" key="12">
    <source>
        <dbReference type="PROSITE" id="PS50853"/>
    </source>
</evidence>
<dbReference type="InterPro" id="IPR001090">
    <property type="entry name" value="Ephrin_rcpt_lig-bd_dom"/>
</dbReference>
<dbReference type="InterPro" id="IPR003961">
    <property type="entry name" value="FN3_dom"/>
</dbReference>
<evidence type="ECO:0000259" key="11">
    <source>
        <dbReference type="PROSITE" id="PS50011"/>
    </source>
</evidence>
<dbReference type="Gene3D" id="2.60.120.260">
    <property type="entry name" value="Galactose-binding domain-like"/>
    <property type="match status" value="1"/>
</dbReference>
<evidence type="ECO:0000256" key="4">
    <source>
        <dbReference type="ARBA" id="ARBA00022741"/>
    </source>
</evidence>
<feature type="transmembrane region" description="Helical" evidence="10">
    <location>
        <begin position="659"/>
        <end position="687"/>
    </location>
</feature>
<protein>
    <recommendedName>
        <fullName evidence="16">Receptor protein-tyrosine kinase</fullName>
    </recommendedName>
</protein>
<dbReference type="GO" id="GO:0030425">
    <property type="term" value="C:dendrite"/>
    <property type="evidence" value="ECO:0007669"/>
    <property type="project" value="TreeGrafter"/>
</dbReference>
<feature type="domain" description="Protein kinase" evidence="11">
    <location>
        <begin position="745"/>
        <end position="1249"/>
    </location>
</feature>
<dbReference type="CDD" id="cd00063">
    <property type="entry name" value="FN3"/>
    <property type="match status" value="1"/>
</dbReference>
<keyword evidence="6 10" id="KW-1133">Transmembrane helix</keyword>
<dbReference type="Gene3D" id="1.10.510.10">
    <property type="entry name" value="Transferase(Phosphotransferase) domain 1"/>
    <property type="match status" value="1"/>
</dbReference>
<evidence type="ECO:0000313" key="15">
    <source>
        <dbReference type="WBParaSite" id="TREG1_54750.3"/>
    </source>
</evidence>
<dbReference type="InterPro" id="IPR036116">
    <property type="entry name" value="FN3_sf"/>
</dbReference>
<accession>A0AA85K1E2</accession>
<dbReference type="SUPFAM" id="SSF49265">
    <property type="entry name" value="Fibronectin type III"/>
    <property type="match status" value="1"/>
</dbReference>
<keyword evidence="8" id="KW-0675">Receptor</keyword>
<keyword evidence="5" id="KW-0067">ATP-binding</keyword>
<keyword evidence="3" id="KW-0677">Repeat</keyword>
<dbReference type="SMART" id="SM01411">
    <property type="entry name" value="Ephrin_rec_like"/>
    <property type="match status" value="1"/>
</dbReference>
<evidence type="ECO:0000256" key="6">
    <source>
        <dbReference type="ARBA" id="ARBA00022989"/>
    </source>
</evidence>
<dbReference type="GO" id="GO:0005005">
    <property type="term" value="F:transmembrane-ephrin receptor activity"/>
    <property type="evidence" value="ECO:0007669"/>
    <property type="project" value="TreeGrafter"/>
</dbReference>
<feature type="region of interest" description="Disordered" evidence="9">
    <location>
        <begin position="400"/>
        <end position="423"/>
    </location>
</feature>
<evidence type="ECO:0000256" key="8">
    <source>
        <dbReference type="ARBA" id="ARBA00023170"/>
    </source>
</evidence>
<dbReference type="InterPro" id="IPR011009">
    <property type="entry name" value="Kinase-like_dom_sf"/>
</dbReference>
<sequence length="1445" mass="164686">MKSCLQLGFTHPSIDCREHLDILVYHSDVQSPSMTPNDFSVAHMLSFQQGEPHKNELIISSSLKRATIQIRPNMKWLQIAFRDNGACVLIDRLIAFHLSCPATKFRLVNLPETEAGYNKEIRQVHVQCIPGSIYVYEYPVDDKQNSIINQQNYNKLSSINDRTTGLAFCMADGKWRLQTNHGCVCDAGYELVEHTETCHVCPRGMFKSSPGLQPCSLCPLNSVAPRAGFRMCQCLSGYFRIAPNLSAEHSCLGPPSAPRNLNAIHINGTSVILSWDPPIRSGGFHETLYHVQCQGCQMDTVKYIPGNHLTENKVTITGLNPQTRYQFDVYAHNAVSTRTESMWTNVASVMVTTGSALTYLIADIRTKWLNESTVHINWDVYQVAPATKLPLSSPSSLTSQLLSSNEASESSKSQPSNLSYHLLGSDEQKPDRISVFTNQIRFQLCLFDKVNQKFQTGTPFSNTLYFTTAGNNNNNLQINNTDNYDRVEIDSNIKINRSHSVLQKQQSMTNSSLKVTTYTHGTGLIGNPDALHYTSQSEIILYNLYSESGFFIQIRAQHPNAYCPYSSPIFLLSPKYNRTISATFHDEKHNELPRLSNKITNGTFNIPLQHLAPDTIFNSTSVNKYISPVYIETVENQTSSDRILNWNSESSASKSNSSVITIGLLLSVALTTIISIILLITLIVLCVHRKGSRRKLIQKKWSHITAKMNKYLLFNSSTNNANKNEMQSWMFMDSAEVNIIPCEKIKVMYKLGENRYGQTFFAKLYLHIQPPNSLSVNASYSKLHNVITKNILESPCFPEDNSFENSGAKNEHDWNKKYVNSFEEYEKFDSIHHLKTDEQSKGIFPDEIHRNRDAARLQNTVKHPEFNCVDVFLQDLCHCQITKEKQTQFAYPVGGNKKQQQLGRSRSNIKELLMNRRMVELIQKCTKFNHPNIVKFYGLTMLKLADTISTCSFVNEFCTYGSLDLYLKMILEDDQVQTSDLKLKSFNLCTALKMLFDILSGLEYLSSESFTVENFTGSSVLLDSCYNCKIRIRLTTVLDANEVIKCQKKYQTNKAFFQPLLLNNEFASEDFRRQDEQQRLERTIMNTEFSGSFPYNSKTSINTSYGNVYDIYKNIIDHTKAHKEGLNKLCCQSITSTNLYAASSYLNNIWSFGQLLIEIIVAHLILENKLKFMHFLKNELPYNHGHHFCQSQIQCYHNVCTHGLQVDPRCNLSSITPQHFSYCLTLRPSSPATLTLHHCQDKDQQNQFLKIDEQGKQIDPPKLTSSTGKYLTFPSMKTFAKELNDEISNSCVNNNTNNAVQLKDFNSPCHNHSSEIEKNINNNEDNEILGLFRQLTLEPFISEEVYLDYLCKFLRNLTPQTNLDKVLLTCRHPRIQLRPTFPEIRKQLNYAMQTVTTQSVACKSSRTVVDSHSHIHNHLTGSTEHQNFMTTSQTERITDRLSERI</sequence>
<dbReference type="SUPFAM" id="SSF56112">
    <property type="entry name" value="Protein kinase-like (PK-like)"/>
    <property type="match status" value="1"/>
</dbReference>
<dbReference type="Gene3D" id="2.10.50.10">
    <property type="entry name" value="Tumor Necrosis Factor Receptor, subunit A, domain 2"/>
    <property type="match status" value="1"/>
</dbReference>
<keyword evidence="7 10" id="KW-0472">Membrane</keyword>
<dbReference type="PANTHER" id="PTHR46877:SF14">
    <property type="entry name" value="RECEPTOR PROTEIN-TYROSINE KINASE"/>
    <property type="match status" value="1"/>
</dbReference>
<evidence type="ECO:0000313" key="14">
    <source>
        <dbReference type="Proteomes" id="UP000050795"/>
    </source>
</evidence>
<dbReference type="SMART" id="SM00060">
    <property type="entry name" value="FN3"/>
    <property type="match status" value="1"/>
</dbReference>
<feature type="domain" description="Fibronectin type-III" evidence="12">
    <location>
        <begin position="257"/>
        <end position="356"/>
    </location>
</feature>
<dbReference type="GO" id="GO:0007411">
    <property type="term" value="P:axon guidance"/>
    <property type="evidence" value="ECO:0007669"/>
    <property type="project" value="TreeGrafter"/>
</dbReference>
<proteinExistence type="predicted"/>
<evidence type="ECO:0000256" key="7">
    <source>
        <dbReference type="ARBA" id="ARBA00023136"/>
    </source>
</evidence>
<keyword evidence="2 10" id="KW-0812">Transmembrane</keyword>
<keyword evidence="4" id="KW-0547">Nucleotide-binding</keyword>
<name>A0AA85K1E2_TRIRE</name>
<dbReference type="Proteomes" id="UP000050795">
    <property type="component" value="Unassembled WGS sequence"/>
</dbReference>
<dbReference type="InterPro" id="IPR001245">
    <property type="entry name" value="Ser-Thr/Tyr_kinase_cat_dom"/>
</dbReference>
<dbReference type="PROSITE" id="PS51550">
    <property type="entry name" value="EPH_LBD"/>
    <property type="match status" value="1"/>
</dbReference>
<dbReference type="InterPro" id="IPR013783">
    <property type="entry name" value="Ig-like_fold"/>
</dbReference>
<evidence type="ECO:0000259" key="13">
    <source>
        <dbReference type="PROSITE" id="PS51550"/>
    </source>
</evidence>
<evidence type="ECO:0000256" key="1">
    <source>
        <dbReference type="ARBA" id="ARBA00004167"/>
    </source>
</evidence>
<dbReference type="FunFam" id="2.10.50.10:FF:000001">
    <property type="entry name" value="Ephrin type-A receptor 5"/>
    <property type="match status" value="1"/>
</dbReference>
<dbReference type="GO" id="GO:0005886">
    <property type="term" value="C:plasma membrane"/>
    <property type="evidence" value="ECO:0007669"/>
    <property type="project" value="TreeGrafter"/>
</dbReference>
<dbReference type="Pfam" id="PF07714">
    <property type="entry name" value="PK_Tyr_Ser-Thr"/>
    <property type="match status" value="1"/>
</dbReference>
<feature type="compositionally biased region" description="Low complexity" evidence="9">
    <location>
        <begin position="400"/>
        <end position="417"/>
    </location>
</feature>
<dbReference type="GO" id="GO:0005524">
    <property type="term" value="F:ATP binding"/>
    <property type="evidence" value="ECO:0007669"/>
    <property type="project" value="UniProtKB-KW"/>
</dbReference>
<evidence type="ECO:0000256" key="2">
    <source>
        <dbReference type="ARBA" id="ARBA00022692"/>
    </source>
</evidence>
<dbReference type="WBParaSite" id="TREG1_54750.3">
    <property type="protein sequence ID" value="TREG1_54750.3"/>
    <property type="gene ID" value="TREG1_54750"/>
</dbReference>
<reference evidence="14" key="1">
    <citation type="submission" date="2022-06" db="EMBL/GenBank/DDBJ databases">
        <authorList>
            <person name="Berger JAMES D."/>
            <person name="Berger JAMES D."/>
        </authorList>
    </citation>
    <scope>NUCLEOTIDE SEQUENCE [LARGE SCALE GENOMIC DNA]</scope>
</reference>
<dbReference type="InterPro" id="IPR000719">
    <property type="entry name" value="Prot_kinase_dom"/>
</dbReference>
<keyword evidence="14" id="KW-1185">Reference proteome</keyword>
<dbReference type="Gene3D" id="2.60.40.10">
    <property type="entry name" value="Immunoglobulins"/>
    <property type="match status" value="1"/>
</dbReference>
<dbReference type="Pfam" id="PF00041">
    <property type="entry name" value="fn3"/>
    <property type="match status" value="1"/>
</dbReference>
<comment type="subcellular location">
    <subcellularLocation>
        <location evidence="1">Membrane</location>
        <topology evidence="1">Single-pass membrane protein</topology>
    </subcellularLocation>
</comment>
<evidence type="ECO:0000256" key="9">
    <source>
        <dbReference type="SAM" id="MobiDB-lite"/>
    </source>
</evidence>
<organism evidence="14 15">
    <name type="scientific">Trichobilharzia regenti</name>
    <name type="common">Nasal bird schistosome</name>
    <dbReference type="NCBI Taxonomy" id="157069"/>
    <lineage>
        <taxon>Eukaryota</taxon>
        <taxon>Metazoa</taxon>
        <taxon>Spiralia</taxon>
        <taxon>Lophotrochozoa</taxon>
        <taxon>Platyhelminthes</taxon>
        <taxon>Trematoda</taxon>
        <taxon>Digenea</taxon>
        <taxon>Strigeidida</taxon>
        <taxon>Schistosomatoidea</taxon>
        <taxon>Schistosomatidae</taxon>
        <taxon>Trichobilharzia</taxon>
    </lineage>
</organism>
<evidence type="ECO:0000256" key="5">
    <source>
        <dbReference type="ARBA" id="ARBA00022840"/>
    </source>
</evidence>
<dbReference type="PROSITE" id="PS50853">
    <property type="entry name" value="FN3"/>
    <property type="match status" value="1"/>
</dbReference>